<dbReference type="Pfam" id="PF07727">
    <property type="entry name" value="RVT_2"/>
    <property type="match status" value="1"/>
</dbReference>
<organism evidence="2 3">
    <name type="scientific">Puccinia triticina</name>
    <dbReference type="NCBI Taxonomy" id="208348"/>
    <lineage>
        <taxon>Eukaryota</taxon>
        <taxon>Fungi</taxon>
        <taxon>Dikarya</taxon>
        <taxon>Basidiomycota</taxon>
        <taxon>Pucciniomycotina</taxon>
        <taxon>Pucciniomycetes</taxon>
        <taxon>Pucciniales</taxon>
        <taxon>Pucciniaceae</taxon>
        <taxon>Puccinia</taxon>
    </lineage>
</organism>
<name>A0ABY7CJW4_9BASI</name>
<dbReference type="InterPro" id="IPR013103">
    <property type="entry name" value="RVT_2"/>
</dbReference>
<dbReference type="EMBL" id="CP110425">
    <property type="protein sequence ID" value="WAQ84643.1"/>
    <property type="molecule type" value="Genomic_DNA"/>
</dbReference>
<protein>
    <recommendedName>
        <fullName evidence="1">Reverse transcriptase Ty1/copia-type domain-containing protein</fullName>
    </recommendedName>
</protein>
<accession>A0ABY7CJW4</accession>
<feature type="domain" description="Reverse transcriptase Ty1/copia-type" evidence="1">
    <location>
        <begin position="185"/>
        <end position="362"/>
    </location>
</feature>
<gene>
    <name evidence="2" type="ORF">PtA15_5A216</name>
</gene>
<dbReference type="GeneID" id="77809848"/>
<reference evidence="2" key="1">
    <citation type="submission" date="2022-10" db="EMBL/GenBank/DDBJ databases">
        <title>Puccinia triticina Genome sequencing and assembly.</title>
        <authorList>
            <person name="Li C."/>
        </authorList>
    </citation>
    <scope>NUCLEOTIDE SEQUENCE</scope>
    <source>
        <strain evidence="2">Pt15</strain>
    </source>
</reference>
<dbReference type="RefSeq" id="XP_053020198.1">
    <property type="nucleotide sequence ID" value="XM_053168953.1"/>
</dbReference>
<evidence type="ECO:0000313" key="2">
    <source>
        <dbReference type="EMBL" id="WAQ84643.1"/>
    </source>
</evidence>
<sequence>MSLDHQGQEVICDSGDSDNVTRDRFAQLDQPIAVKVATDSACDFITGTGTLNKVKILKAKADAAAILMETIIQWENQTDVKLKVLRSDNGGEFDSKVLAPEPAPPSGSKTIMGNNKHTTSNLLLLNDFTEEIKVAEQEKAVDACQQDCADDSDSIPMMFCAAMRSEEAAQWKLAIDTELENLRRKRAQWVFAKKINKDGSIKFKARYVAKGFNQKEGTDFAHTFAPTATFTSMRVLLTIAAKNNWPIYNFNFVAAYLNAPIDEEVWVQAPEGLDVNLGEACLLQRALYGTKQAARCWWKHLSETLADLGYVSSYYDSSVYTLSNKKDRSIIWVHVDDRIVTGSSDAALKQLEVQLKGSLEIKLEEGLKSMILTERWDGATLHSSPLLEGYTANTEDDVDGINSSDYLSIVWEPQLRGSWKAT</sequence>
<dbReference type="Proteomes" id="UP001164743">
    <property type="component" value="Chromosome 5A"/>
</dbReference>
<evidence type="ECO:0000313" key="3">
    <source>
        <dbReference type="Proteomes" id="UP001164743"/>
    </source>
</evidence>
<proteinExistence type="predicted"/>
<keyword evidence="3" id="KW-1185">Reference proteome</keyword>
<evidence type="ECO:0000259" key="1">
    <source>
        <dbReference type="Pfam" id="PF07727"/>
    </source>
</evidence>